<comment type="similarity">
    <text evidence="2">Belongs to the CDC73 family.</text>
</comment>
<dbReference type="InterPro" id="IPR038103">
    <property type="entry name" value="CDC73_C_sf"/>
</dbReference>
<evidence type="ECO:0000256" key="1">
    <source>
        <dbReference type="ARBA" id="ARBA00004123"/>
    </source>
</evidence>
<dbReference type="Pfam" id="PF05179">
    <property type="entry name" value="CDC73_C"/>
    <property type="match status" value="1"/>
</dbReference>
<dbReference type="InterPro" id="IPR031336">
    <property type="entry name" value="CDC73_C"/>
</dbReference>
<dbReference type="GO" id="GO:0000993">
    <property type="term" value="F:RNA polymerase II complex binding"/>
    <property type="evidence" value="ECO:0007669"/>
    <property type="project" value="TreeGrafter"/>
</dbReference>
<dbReference type="RefSeq" id="XP_024665176.1">
    <property type="nucleotide sequence ID" value="XM_024809408.1"/>
</dbReference>
<evidence type="ECO:0000313" key="7">
    <source>
        <dbReference type="EMBL" id="PRT55231.1"/>
    </source>
</evidence>
<dbReference type="PANTHER" id="PTHR12466">
    <property type="entry name" value="CDC73 DOMAIN PROTEIN"/>
    <property type="match status" value="1"/>
</dbReference>
<dbReference type="Gene3D" id="3.40.50.11990">
    <property type="entry name" value="RNA polymerase II accessory factor, Cdc73 C-terminal domain"/>
    <property type="match status" value="1"/>
</dbReference>
<sequence length="383" mass="42340">MSDPLVVLRTALAGNHKVEIVSGPSGEVVDFATGQGLRALLPDGEVFLPFEQATRFESETVEGGVLDVKTAWFAWVHKNAGITDYISAAEEQGIGHLRFLERTDLISWLDGSSAESEFIKGDAVAASGAAISEAAGATQATAVPAPSGRVEKRPMSEDMKAIYEKEKQLANHNTVLHGSKKINFSGVSAQSHREIIHPFKSSSKRPAAEARTAGATQAALQPGKNQDPIILLSPSPSSMINMANVKEFLENGVFDPVLRQAGSPNLLRISRKSPVLGNLRFIVVDSTEKFKPEYWNRVVAVFATGQAWQFNSYKWSDPNTLFHHVLGFALVYKGDQMPQQLKEWNVKVETLDRVHRFRDRELVERIWDRLEANMIARGWPVKR</sequence>
<dbReference type="Proteomes" id="UP000238350">
    <property type="component" value="Unassembled WGS sequence"/>
</dbReference>
<keyword evidence="8" id="KW-1185">Reference proteome</keyword>
<feature type="domain" description="Cell division control protein 73 C-terminal" evidence="6">
    <location>
        <begin position="224"/>
        <end position="372"/>
    </location>
</feature>
<proteinExistence type="inferred from homology"/>
<dbReference type="GeneID" id="36516599"/>
<dbReference type="GO" id="GO:0016593">
    <property type="term" value="C:Cdc73/Paf1 complex"/>
    <property type="evidence" value="ECO:0007669"/>
    <property type="project" value="InterPro"/>
</dbReference>
<dbReference type="EMBL" id="NDIQ01000021">
    <property type="protein sequence ID" value="PRT55231.1"/>
    <property type="molecule type" value="Genomic_DNA"/>
</dbReference>
<keyword evidence="7" id="KW-0131">Cell cycle</keyword>
<evidence type="ECO:0000256" key="4">
    <source>
        <dbReference type="ARBA" id="ARBA00023242"/>
    </source>
</evidence>
<dbReference type="GO" id="GO:0006368">
    <property type="term" value="P:transcription elongation by RNA polymerase II"/>
    <property type="evidence" value="ECO:0007669"/>
    <property type="project" value="InterPro"/>
</dbReference>
<evidence type="ECO:0000256" key="5">
    <source>
        <dbReference type="SAM" id="MobiDB-lite"/>
    </source>
</evidence>
<keyword evidence="4" id="KW-0539">Nucleus</keyword>
<dbReference type="OrthoDB" id="2186602at2759"/>
<feature type="compositionally biased region" description="Low complexity" evidence="5">
    <location>
        <begin position="209"/>
        <end position="219"/>
    </location>
</feature>
<protein>
    <submittedName>
        <fullName evidence="7">Cell division control protein 73</fullName>
    </submittedName>
</protein>
<accession>A0A2T0FJR7</accession>
<dbReference type="GO" id="GO:0051301">
    <property type="term" value="P:cell division"/>
    <property type="evidence" value="ECO:0007669"/>
    <property type="project" value="UniProtKB-KW"/>
</dbReference>
<organism evidence="7 8">
    <name type="scientific">Wickerhamiella sorbophila</name>
    <dbReference type="NCBI Taxonomy" id="45607"/>
    <lineage>
        <taxon>Eukaryota</taxon>
        <taxon>Fungi</taxon>
        <taxon>Dikarya</taxon>
        <taxon>Ascomycota</taxon>
        <taxon>Saccharomycotina</taxon>
        <taxon>Dipodascomycetes</taxon>
        <taxon>Dipodascales</taxon>
        <taxon>Trichomonascaceae</taxon>
        <taxon>Wickerhamiella</taxon>
    </lineage>
</organism>
<evidence type="ECO:0000256" key="3">
    <source>
        <dbReference type="ARBA" id="ARBA00023163"/>
    </source>
</evidence>
<evidence type="ECO:0000259" key="6">
    <source>
        <dbReference type="Pfam" id="PF05179"/>
    </source>
</evidence>
<gene>
    <name evidence="7" type="ORF">B9G98_02851</name>
</gene>
<reference evidence="7 8" key="1">
    <citation type="submission" date="2017-04" db="EMBL/GenBank/DDBJ databases">
        <title>Genome sequencing of [Candida] sorbophila.</title>
        <authorList>
            <person name="Ahn J.O."/>
        </authorList>
    </citation>
    <scope>NUCLEOTIDE SEQUENCE [LARGE SCALE GENOMIC DNA]</scope>
    <source>
        <strain evidence="7 8">DS02</strain>
    </source>
</reference>
<evidence type="ECO:0000256" key="2">
    <source>
        <dbReference type="ARBA" id="ARBA00010427"/>
    </source>
</evidence>
<evidence type="ECO:0000313" key="8">
    <source>
        <dbReference type="Proteomes" id="UP000238350"/>
    </source>
</evidence>
<name>A0A2T0FJR7_9ASCO</name>
<keyword evidence="3" id="KW-0804">Transcription</keyword>
<dbReference type="STRING" id="45607.A0A2T0FJR7"/>
<dbReference type="PANTHER" id="PTHR12466:SF8">
    <property type="entry name" value="PARAFIBROMIN"/>
    <property type="match status" value="1"/>
</dbReference>
<dbReference type="InterPro" id="IPR007852">
    <property type="entry name" value="Cdc73/Parafibromin"/>
</dbReference>
<dbReference type="AlphaFoldDB" id="A0A2T0FJR7"/>
<feature type="region of interest" description="Disordered" evidence="5">
    <location>
        <begin position="200"/>
        <end position="221"/>
    </location>
</feature>
<comment type="caution">
    <text evidence="7">The sequence shown here is derived from an EMBL/GenBank/DDBJ whole genome shotgun (WGS) entry which is preliminary data.</text>
</comment>
<dbReference type="GO" id="GO:0032968">
    <property type="term" value="P:positive regulation of transcription elongation by RNA polymerase II"/>
    <property type="evidence" value="ECO:0007669"/>
    <property type="project" value="TreeGrafter"/>
</dbReference>
<keyword evidence="7" id="KW-0132">Cell division</keyword>
<comment type="subcellular location">
    <subcellularLocation>
        <location evidence="1">Nucleus</location>
    </subcellularLocation>
</comment>